<accession>A0A382WBZ3</accession>
<dbReference type="InterPro" id="IPR029058">
    <property type="entry name" value="AB_hydrolase_fold"/>
</dbReference>
<keyword evidence="1" id="KW-0378">Hydrolase</keyword>
<dbReference type="SUPFAM" id="SSF53474">
    <property type="entry name" value="alpha/beta-Hydrolases"/>
    <property type="match status" value="1"/>
</dbReference>
<dbReference type="PANTHER" id="PTHR47572:SF4">
    <property type="entry name" value="LACTONASE DRP35"/>
    <property type="match status" value="1"/>
</dbReference>
<dbReference type="GO" id="GO:0016787">
    <property type="term" value="F:hydrolase activity"/>
    <property type="evidence" value="ECO:0007669"/>
    <property type="project" value="UniProtKB-KW"/>
</dbReference>
<feature type="domain" description="SMP-30/Gluconolactonase/LRE-like region" evidence="2">
    <location>
        <begin position="11"/>
        <end position="177"/>
    </location>
</feature>
<feature type="non-terminal residue" evidence="3">
    <location>
        <position position="278"/>
    </location>
</feature>
<name>A0A382WBZ3_9ZZZZ</name>
<dbReference type="EMBL" id="UINC01158651">
    <property type="protein sequence ID" value="SVD56302.1"/>
    <property type="molecule type" value="Genomic_DNA"/>
</dbReference>
<dbReference type="InterPro" id="IPR013658">
    <property type="entry name" value="SGL"/>
</dbReference>
<dbReference type="PANTHER" id="PTHR47572">
    <property type="entry name" value="LIPOPROTEIN-RELATED"/>
    <property type="match status" value="1"/>
</dbReference>
<dbReference type="SUPFAM" id="SSF63829">
    <property type="entry name" value="Calcium-dependent phosphotriesterase"/>
    <property type="match status" value="1"/>
</dbReference>
<dbReference type="InterPro" id="IPR011042">
    <property type="entry name" value="6-blade_b-propeller_TolB-like"/>
</dbReference>
<organism evidence="3">
    <name type="scientific">marine metagenome</name>
    <dbReference type="NCBI Taxonomy" id="408172"/>
    <lineage>
        <taxon>unclassified sequences</taxon>
        <taxon>metagenomes</taxon>
        <taxon>ecological metagenomes</taxon>
    </lineage>
</organism>
<protein>
    <recommendedName>
        <fullName evidence="2">SMP-30/Gluconolactonase/LRE-like region domain-containing protein</fullName>
    </recommendedName>
</protein>
<feature type="non-terminal residue" evidence="3">
    <location>
        <position position="1"/>
    </location>
</feature>
<gene>
    <name evidence="3" type="ORF">METZ01_LOCUS409156</name>
</gene>
<dbReference type="AlphaFoldDB" id="A0A382WBZ3"/>
<evidence type="ECO:0000313" key="3">
    <source>
        <dbReference type="EMBL" id="SVD56302.1"/>
    </source>
</evidence>
<reference evidence="3" key="1">
    <citation type="submission" date="2018-05" db="EMBL/GenBank/DDBJ databases">
        <authorList>
            <person name="Lanie J.A."/>
            <person name="Ng W.-L."/>
            <person name="Kazmierczak K.M."/>
            <person name="Andrzejewski T.M."/>
            <person name="Davidsen T.M."/>
            <person name="Wayne K.J."/>
            <person name="Tettelin H."/>
            <person name="Glass J.I."/>
            <person name="Rusch D."/>
            <person name="Podicherti R."/>
            <person name="Tsui H.-C.T."/>
            <person name="Winkler M.E."/>
        </authorList>
    </citation>
    <scope>NUCLEOTIDE SEQUENCE</scope>
</reference>
<sequence>NGTGSIRCLGQDNQWTLLHQEDLSKDKRRKPNDLVVDRSGGVYFTLTGPGEVVYVSPKGKAQTVASDVQTPNGLILSPDEKTLYVSEYVPKKILSFKVEKNGALSAKTLFAQMDDGQPELKGADGMSVDRAGNVYCAGPKDIWIWDAKGKLLDKIVCPQRAVNCAFGGTQLRDLYLSGFGGVHVQRMKVSGVPTQPPAKWPDSQASRPSVRVPNGVSQMLDLTYAEYGPRKMLADLFVPKGKGPHPAALIIHGGGWIKGDKMKFRAMGLEMAKRGFVS</sequence>
<dbReference type="Pfam" id="PF08450">
    <property type="entry name" value="SGL"/>
    <property type="match status" value="1"/>
</dbReference>
<proteinExistence type="predicted"/>
<dbReference type="InterPro" id="IPR051262">
    <property type="entry name" value="SMP-30/CGR1_Lactonase"/>
</dbReference>
<evidence type="ECO:0000256" key="1">
    <source>
        <dbReference type="ARBA" id="ARBA00022801"/>
    </source>
</evidence>
<dbReference type="Gene3D" id="2.120.10.30">
    <property type="entry name" value="TolB, C-terminal domain"/>
    <property type="match status" value="1"/>
</dbReference>
<dbReference type="Gene3D" id="3.40.50.1820">
    <property type="entry name" value="alpha/beta hydrolase"/>
    <property type="match status" value="1"/>
</dbReference>
<evidence type="ECO:0000259" key="2">
    <source>
        <dbReference type="Pfam" id="PF08450"/>
    </source>
</evidence>